<evidence type="ECO:0000256" key="15">
    <source>
        <dbReference type="SAM" id="MobiDB-lite"/>
    </source>
</evidence>
<dbReference type="InterPro" id="IPR036770">
    <property type="entry name" value="Ankyrin_rpt-contain_sf"/>
</dbReference>
<organism evidence="16 17">
    <name type="scientific">Euphydryas editha</name>
    <name type="common">Edith's checkerspot</name>
    <dbReference type="NCBI Taxonomy" id="104508"/>
    <lineage>
        <taxon>Eukaryota</taxon>
        <taxon>Metazoa</taxon>
        <taxon>Ecdysozoa</taxon>
        <taxon>Arthropoda</taxon>
        <taxon>Hexapoda</taxon>
        <taxon>Insecta</taxon>
        <taxon>Pterygota</taxon>
        <taxon>Neoptera</taxon>
        <taxon>Endopterygota</taxon>
        <taxon>Lepidoptera</taxon>
        <taxon>Glossata</taxon>
        <taxon>Ditrysia</taxon>
        <taxon>Papilionoidea</taxon>
        <taxon>Nymphalidae</taxon>
        <taxon>Nymphalinae</taxon>
        <taxon>Euphydryas</taxon>
    </lineage>
</organism>
<evidence type="ECO:0000256" key="5">
    <source>
        <dbReference type="ARBA" id="ARBA00022454"/>
    </source>
</evidence>
<proteinExistence type="inferred from homology"/>
<feature type="repeat" description="ANK" evidence="14">
    <location>
        <begin position="529"/>
        <end position="561"/>
    </location>
</feature>
<feature type="region of interest" description="Disordered" evidence="15">
    <location>
        <begin position="882"/>
        <end position="965"/>
    </location>
</feature>
<dbReference type="GO" id="GO:0043596">
    <property type="term" value="C:nuclear replication fork"/>
    <property type="evidence" value="ECO:0007669"/>
    <property type="project" value="TreeGrafter"/>
</dbReference>
<dbReference type="Proteomes" id="UP001153954">
    <property type="component" value="Unassembled WGS sequence"/>
</dbReference>
<keyword evidence="8" id="KW-0227">DNA damage</keyword>
<evidence type="ECO:0000256" key="13">
    <source>
        <dbReference type="ARBA" id="ARBA00023242"/>
    </source>
</evidence>
<feature type="compositionally biased region" description="Polar residues" evidence="15">
    <location>
        <begin position="727"/>
        <end position="743"/>
    </location>
</feature>
<dbReference type="GO" id="GO:0000724">
    <property type="term" value="P:double-strand break repair via homologous recombination"/>
    <property type="evidence" value="ECO:0007669"/>
    <property type="project" value="TreeGrafter"/>
</dbReference>
<protein>
    <recommendedName>
        <fullName evidence="4">Tonsoku-like protein</fullName>
    </recommendedName>
</protein>
<dbReference type="Gene3D" id="1.25.40.20">
    <property type="entry name" value="Ankyrin repeat-containing domain"/>
    <property type="match status" value="1"/>
</dbReference>
<dbReference type="GO" id="GO:0031297">
    <property type="term" value="P:replication fork processing"/>
    <property type="evidence" value="ECO:0007669"/>
    <property type="project" value="TreeGrafter"/>
</dbReference>
<feature type="compositionally biased region" description="Polar residues" evidence="15">
    <location>
        <begin position="932"/>
        <end position="946"/>
    </location>
</feature>
<keyword evidence="12" id="KW-0234">DNA repair</keyword>
<evidence type="ECO:0000313" key="17">
    <source>
        <dbReference type="Proteomes" id="UP001153954"/>
    </source>
</evidence>
<dbReference type="InterPro" id="IPR001611">
    <property type="entry name" value="Leu-rich_rpt"/>
</dbReference>
<name>A0AAU9TZX8_EUPED</name>
<evidence type="ECO:0000256" key="10">
    <source>
        <dbReference type="ARBA" id="ARBA00022853"/>
    </source>
</evidence>
<dbReference type="Gene3D" id="1.25.40.10">
    <property type="entry name" value="Tetratricopeptide repeat domain"/>
    <property type="match status" value="2"/>
</dbReference>
<dbReference type="Pfam" id="PF12796">
    <property type="entry name" value="Ank_2"/>
    <property type="match status" value="1"/>
</dbReference>
<dbReference type="SUPFAM" id="SSF52047">
    <property type="entry name" value="RNI-like"/>
    <property type="match status" value="1"/>
</dbReference>
<evidence type="ECO:0000256" key="9">
    <source>
        <dbReference type="ARBA" id="ARBA00022803"/>
    </source>
</evidence>
<comment type="similarity">
    <text evidence="3">Belongs to the Tonsoku family.</text>
</comment>
<keyword evidence="11 14" id="KW-0040">ANK repeat</keyword>
<evidence type="ECO:0000256" key="7">
    <source>
        <dbReference type="ARBA" id="ARBA00022737"/>
    </source>
</evidence>
<evidence type="ECO:0000256" key="14">
    <source>
        <dbReference type="PROSITE-ProRule" id="PRU00023"/>
    </source>
</evidence>
<dbReference type="InterPro" id="IPR032675">
    <property type="entry name" value="LRR_dom_sf"/>
</dbReference>
<gene>
    <name evidence="16" type="ORF">EEDITHA_LOCUS7252</name>
</gene>
<keyword evidence="5" id="KW-0158">Chromosome</keyword>
<evidence type="ECO:0000256" key="11">
    <source>
        <dbReference type="ARBA" id="ARBA00023043"/>
    </source>
</evidence>
<dbReference type="Pfam" id="PF13516">
    <property type="entry name" value="LRR_6"/>
    <property type="match status" value="3"/>
</dbReference>
<feature type="compositionally biased region" description="Basic and acidic residues" evidence="15">
    <location>
        <begin position="893"/>
        <end position="910"/>
    </location>
</feature>
<feature type="region of interest" description="Disordered" evidence="15">
    <location>
        <begin position="723"/>
        <end position="760"/>
    </location>
</feature>
<dbReference type="EMBL" id="CAKOGL010000010">
    <property type="protein sequence ID" value="CAH2091383.1"/>
    <property type="molecule type" value="Genomic_DNA"/>
</dbReference>
<evidence type="ECO:0000256" key="12">
    <source>
        <dbReference type="ARBA" id="ARBA00023204"/>
    </source>
</evidence>
<comment type="caution">
    <text evidence="16">The sequence shown here is derived from an EMBL/GenBank/DDBJ whole genome shotgun (WGS) entry which is preliminary data.</text>
</comment>
<dbReference type="Gene3D" id="3.80.10.10">
    <property type="entry name" value="Ribonuclease Inhibitor"/>
    <property type="match status" value="1"/>
</dbReference>
<feature type="compositionally biased region" description="Polar residues" evidence="15">
    <location>
        <begin position="690"/>
        <end position="701"/>
    </location>
</feature>
<feature type="repeat" description="ANK" evidence="14">
    <location>
        <begin position="562"/>
        <end position="594"/>
    </location>
</feature>
<dbReference type="PANTHER" id="PTHR46358">
    <property type="entry name" value="TONSOKU-LIKE PROTEIN"/>
    <property type="match status" value="1"/>
</dbReference>
<dbReference type="PANTHER" id="PTHR46358:SF1">
    <property type="entry name" value="TONSOKU-LIKE PROTEIN"/>
    <property type="match status" value="1"/>
</dbReference>
<sequence length="1461" mass="165101">MEEEKLIRKKKKALNSSNRRALAEAHNDLATFYYKQTRYSDALDEYKNEAAICKELGLRMEWGTCNRMIGEMYMFMAEFDKALKYEERHLAVAKELNNLVEEQRAMATLGRIYLLRGQSSADEGEAKQSLIAAEKAFMKSLVLCEKLNGKINKSELMDMRGRLLLNIGVVQEHLGHLDKAIDCIHKAITICSNQDLYEILHNCYITEALLHSNKRKDYAKALNCLNKALEVASRLEDKILKTCDTLSAKGDILCKMSDYQSAKQVLLKAWKLKTPDEEERENIESNLKVVAAMCYTEDLVISTDPADHKTFKKLYEKLGDGACHFKNYAGAIEYYLKMLDHAEMAGDCGKTLIPIYVSLYQTYKDMGYYNDALHYCYKEYDLIKDIPKEAYTTLTTIAEMSFLAKKPYDQIERACFDARNAARDWNKRKYEIRILKTLLKYQEEYCETDKMDETKAELRDLGYDDFDNLEHSEDEQSSAGGGDDDTHIGDEICLEDLTDVSDTNEEDLTETKRETRRRGKGFAIKKNMKGETQLHVACISGNKLLVERLLAKGHPVNVRDNAGWLPLHEACIHGRLEVTEILINHGANVNDRGGVNCDGITPLYDAASNGHLEVVQLLLDKGAIPSLKTDFGETPLQVLQKWRAGTILTKDEEILYNNICNKINNLIDKTNPSDLVFSRSKSKTPVKPIQDNSPPSTSKMTSRIKELYSPAFKRRNIIDDASDEDINLSQNVRNQTAFPSDSNSSDEEDTKKSRSKTSGVKEYRNAISALRNRNIDLPEVEDKKIKTKPALLNPDEVDDDWLDDDIGIMNQTKKRKLSDPLTVIAKKTSIDTLKESIDNINKIIPLTDNNSHSKKKSRISETIDHIQNSSDSDQFRINENVCPMKSDGSLRNIGREFNDSRSSDTRDNMRRRWKRQSTLLKAGFQRKKSECDQSSNSGSDTETTTKSFKKRVSNGSFSRHSSNENFNYSNSNDGFSIMQNINPNIVQPLNVIQPINIMQSKNGRAMQTQILPPAAVKVKIEDKVLLISLKLDMINKLTISWLVEEVKSRYYKLTGVRPVFTLMTSDGALLSEEDPLSLVLASPELNTCITTFKASPAEERYLECCDALGIPPSEEIQQAVGRSHTTRRLALGSNTLSPSQIRPLFRALTHQTHITAIMVPDNNIGDEGMKYLTDSMCTMKHLTILDISRNNITGDGVKTLLNAYEKSTRPVCQTLEDIDLSGNAICDAGFKAILKLSHYLKLKVLKLNRCNVTDNVVSDSNKLIASFDVLEVIDISNNPVKQVMVNCLISVLNPNTLTDLELDNIGVEGNIAGCIASFMDTAKDLKIRRFGLSNCKLVDGQFMRIFRSLGRAKHLQSLTLKENNITFIALKKLLQRQPPVPLINLEGCHDIFKYSPDSDFKVWLPAIDFGRCVPEINVTPVSKTDEERESFKLFSKTWLNCFKGRGMIEHCEGGVTKFTAR</sequence>
<comment type="subcellular location">
    <subcellularLocation>
        <location evidence="2">Chromosome</location>
    </subcellularLocation>
    <subcellularLocation>
        <location evidence="1">Nucleus</location>
    </subcellularLocation>
</comment>
<accession>A0AAU9TZX8</accession>
<dbReference type="PROSITE" id="PS50088">
    <property type="entry name" value="ANK_REPEAT"/>
    <property type="match status" value="3"/>
</dbReference>
<keyword evidence="17" id="KW-1185">Reference proteome</keyword>
<dbReference type="SMART" id="SM00248">
    <property type="entry name" value="ANK"/>
    <property type="match status" value="3"/>
</dbReference>
<evidence type="ECO:0000256" key="3">
    <source>
        <dbReference type="ARBA" id="ARBA00010999"/>
    </source>
</evidence>
<keyword evidence="10" id="KW-0156">Chromatin regulator</keyword>
<keyword evidence="6" id="KW-0433">Leucine-rich repeat</keyword>
<feature type="repeat" description="ANK" evidence="14">
    <location>
        <begin position="598"/>
        <end position="630"/>
    </location>
</feature>
<evidence type="ECO:0000256" key="2">
    <source>
        <dbReference type="ARBA" id="ARBA00004286"/>
    </source>
</evidence>
<dbReference type="InterPro" id="IPR019734">
    <property type="entry name" value="TPR_rpt"/>
</dbReference>
<dbReference type="PROSITE" id="PS50297">
    <property type="entry name" value="ANK_REP_REGION"/>
    <property type="match status" value="3"/>
</dbReference>
<dbReference type="SUPFAM" id="SSF48452">
    <property type="entry name" value="TPR-like"/>
    <property type="match status" value="3"/>
</dbReference>
<dbReference type="InterPro" id="IPR011990">
    <property type="entry name" value="TPR-like_helical_dom_sf"/>
</dbReference>
<evidence type="ECO:0000313" key="16">
    <source>
        <dbReference type="EMBL" id="CAH2091383.1"/>
    </source>
</evidence>
<dbReference type="InterPro" id="IPR002110">
    <property type="entry name" value="Ankyrin_rpt"/>
</dbReference>
<reference evidence="16" key="1">
    <citation type="submission" date="2022-03" db="EMBL/GenBank/DDBJ databases">
        <authorList>
            <person name="Tunstrom K."/>
        </authorList>
    </citation>
    <scope>NUCLEOTIDE SEQUENCE</scope>
</reference>
<dbReference type="GO" id="GO:0006325">
    <property type="term" value="P:chromatin organization"/>
    <property type="evidence" value="ECO:0007669"/>
    <property type="project" value="UniProtKB-KW"/>
</dbReference>
<keyword evidence="7" id="KW-0677">Repeat</keyword>
<evidence type="ECO:0000256" key="6">
    <source>
        <dbReference type="ARBA" id="ARBA00022614"/>
    </source>
</evidence>
<evidence type="ECO:0000256" key="1">
    <source>
        <dbReference type="ARBA" id="ARBA00004123"/>
    </source>
</evidence>
<keyword evidence="9" id="KW-0802">TPR repeat</keyword>
<keyword evidence="13" id="KW-0539">Nucleus</keyword>
<evidence type="ECO:0000256" key="4">
    <source>
        <dbReference type="ARBA" id="ARBA00017829"/>
    </source>
</evidence>
<evidence type="ECO:0000256" key="8">
    <source>
        <dbReference type="ARBA" id="ARBA00022763"/>
    </source>
</evidence>
<feature type="region of interest" description="Disordered" evidence="15">
    <location>
        <begin position="677"/>
        <end position="702"/>
    </location>
</feature>
<dbReference type="SUPFAM" id="SSF48403">
    <property type="entry name" value="Ankyrin repeat"/>
    <property type="match status" value="1"/>
</dbReference>
<dbReference type="InterPro" id="IPR052311">
    <property type="entry name" value="MMS22L-TONSL_complex_comp"/>
</dbReference>
<dbReference type="SMART" id="SM00028">
    <property type="entry name" value="TPR"/>
    <property type="match status" value="5"/>
</dbReference>